<dbReference type="FunFam" id="1.20.1720.10:FF:000004">
    <property type="entry name" value="EmrB/QacA family drug resistance transporter"/>
    <property type="match status" value="1"/>
</dbReference>
<dbReference type="InterPro" id="IPR020846">
    <property type="entry name" value="MFS_dom"/>
</dbReference>
<keyword evidence="4 7" id="KW-0812">Transmembrane</keyword>
<dbReference type="Proteomes" id="UP000266178">
    <property type="component" value="Unassembled WGS sequence"/>
</dbReference>
<dbReference type="InterPro" id="IPR036259">
    <property type="entry name" value="MFS_trans_sf"/>
</dbReference>
<dbReference type="PRINTS" id="PR01036">
    <property type="entry name" value="TCRTETB"/>
</dbReference>
<keyword evidence="5 7" id="KW-1133">Transmembrane helix</keyword>
<feature type="transmembrane region" description="Helical" evidence="7">
    <location>
        <begin position="240"/>
        <end position="260"/>
    </location>
</feature>
<feature type="transmembrane region" description="Helical" evidence="7">
    <location>
        <begin position="149"/>
        <end position="171"/>
    </location>
</feature>
<sequence length="544" mass="57308">MPEVRKGRVTSKPDASGLGAQEKLLAFMGVLVVLFLSSLNLTVVGTAMPRVIAELGGLQYYAWAFVGYSLTSTLAVLVAGKLSDLYGRKPLMLLGIVLFALGSALTGLSGDMLELILFRGVQGLGGGMLMSMAFTTIGDIFTPLERGRYQGYTGAVWGISSVVGPIVGGFLTDHVGWRWVFFVNLPFAVAAFWGIARYLPARRTPAEGRVDYLGIVLLAAALVPLLLGLTWAGNAQAWESWQTLGLLGGAIIFGLLFVGWEWRARTPLLDLGLFRNPTFLIANLAGFLNTAGMYAAILYLPLYMQSVKGETASGSGLVLAPLMLGLIVTSTWAGRAVSRTGRYKPFIVAGAVLMVGAQLLTSRLSLDTPLWLAFAFMVLLGLALGPINSLLTVAVQNATPRAALGMATSANQFFRQIGSTVAATVFGAIMSSYLAHHLLSNLGGAAAKLSPSALADLVNPKVLDSPEALAHTQQTLARLGGMDLANAVVHGLRLALSGALSEIFFVAAGLSMLALVVVLQLPALELQGSRPAPVTRQAFSAAED</sequence>
<feature type="transmembrane region" description="Helical" evidence="7">
    <location>
        <begin position="177"/>
        <end position="200"/>
    </location>
</feature>
<dbReference type="InterPro" id="IPR011701">
    <property type="entry name" value="MFS"/>
</dbReference>
<feature type="transmembrane region" description="Helical" evidence="7">
    <location>
        <begin position="503"/>
        <end position="521"/>
    </location>
</feature>
<reference evidence="9 10" key="1">
    <citation type="submission" date="2018-08" db="EMBL/GenBank/DDBJ databases">
        <title>Meiothermus granaticius genome AF-68 sequencing project.</title>
        <authorList>
            <person name="Da Costa M.S."/>
            <person name="Albuquerque L."/>
            <person name="Raposo P."/>
            <person name="Froufe H.J.C."/>
            <person name="Barroso C.S."/>
            <person name="Egas C."/>
        </authorList>
    </citation>
    <scope>NUCLEOTIDE SEQUENCE [LARGE SCALE GENOMIC DNA]</scope>
    <source>
        <strain evidence="9 10">AF-68</strain>
    </source>
</reference>
<feature type="transmembrane region" description="Helical" evidence="7">
    <location>
        <begin position="116"/>
        <end position="137"/>
    </location>
</feature>
<evidence type="ECO:0000256" key="1">
    <source>
        <dbReference type="ARBA" id="ARBA00004651"/>
    </source>
</evidence>
<feature type="transmembrane region" description="Helical" evidence="7">
    <location>
        <begin position="370"/>
        <end position="395"/>
    </location>
</feature>
<feature type="transmembrane region" description="Helical" evidence="7">
    <location>
        <begin position="212"/>
        <end position="234"/>
    </location>
</feature>
<dbReference type="OrthoDB" id="102502at2"/>
<protein>
    <submittedName>
        <fullName evidence="9">Multidrug resistance protein 3</fullName>
    </submittedName>
</protein>
<keyword evidence="10" id="KW-1185">Reference proteome</keyword>
<dbReference type="AlphaFoldDB" id="A0A399FD82"/>
<dbReference type="CDD" id="cd17502">
    <property type="entry name" value="MFS_Azr1_MDR_like"/>
    <property type="match status" value="1"/>
</dbReference>
<evidence type="ECO:0000256" key="6">
    <source>
        <dbReference type="ARBA" id="ARBA00023136"/>
    </source>
</evidence>
<dbReference type="SUPFAM" id="SSF103473">
    <property type="entry name" value="MFS general substrate transporter"/>
    <property type="match status" value="1"/>
</dbReference>
<feature type="transmembrane region" description="Helical" evidence="7">
    <location>
        <begin position="346"/>
        <end position="364"/>
    </location>
</feature>
<dbReference type="Gene3D" id="1.20.1250.20">
    <property type="entry name" value="MFS general substrate transporter like domains"/>
    <property type="match status" value="1"/>
</dbReference>
<comment type="caution">
    <text evidence="9">The sequence shown here is derived from an EMBL/GenBank/DDBJ whole genome shotgun (WGS) entry which is preliminary data.</text>
</comment>
<evidence type="ECO:0000259" key="8">
    <source>
        <dbReference type="PROSITE" id="PS50850"/>
    </source>
</evidence>
<keyword evidence="3" id="KW-1003">Cell membrane</keyword>
<proteinExistence type="predicted"/>
<dbReference type="RefSeq" id="WP_119355841.1">
    <property type="nucleotide sequence ID" value="NZ_BJXM01000002.1"/>
</dbReference>
<evidence type="ECO:0000313" key="10">
    <source>
        <dbReference type="Proteomes" id="UP000266178"/>
    </source>
</evidence>
<name>A0A399FD82_9DEIN</name>
<evidence type="ECO:0000256" key="3">
    <source>
        <dbReference type="ARBA" id="ARBA00022475"/>
    </source>
</evidence>
<feature type="domain" description="Major facilitator superfamily (MFS) profile" evidence="8">
    <location>
        <begin position="26"/>
        <end position="526"/>
    </location>
</feature>
<dbReference type="GO" id="GO:0022857">
    <property type="term" value="F:transmembrane transporter activity"/>
    <property type="evidence" value="ECO:0007669"/>
    <property type="project" value="InterPro"/>
</dbReference>
<keyword evidence="6 7" id="KW-0472">Membrane</keyword>
<evidence type="ECO:0000256" key="5">
    <source>
        <dbReference type="ARBA" id="ARBA00022989"/>
    </source>
</evidence>
<feature type="transmembrane region" description="Helical" evidence="7">
    <location>
        <begin position="60"/>
        <end position="79"/>
    </location>
</feature>
<dbReference type="PROSITE" id="PS00216">
    <property type="entry name" value="SUGAR_TRANSPORT_1"/>
    <property type="match status" value="1"/>
</dbReference>
<feature type="transmembrane region" description="Helical" evidence="7">
    <location>
        <begin position="91"/>
        <end position="110"/>
    </location>
</feature>
<evidence type="ECO:0000313" key="9">
    <source>
        <dbReference type="EMBL" id="RIH93725.1"/>
    </source>
</evidence>
<keyword evidence="2" id="KW-0813">Transport</keyword>
<dbReference type="GO" id="GO:0005886">
    <property type="term" value="C:plasma membrane"/>
    <property type="evidence" value="ECO:0007669"/>
    <property type="project" value="UniProtKB-SubCell"/>
</dbReference>
<evidence type="ECO:0000256" key="7">
    <source>
        <dbReference type="SAM" id="Phobius"/>
    </source>
</evidence>
<dbReference type="EMBL" id="QWLB01000003">
    <property type="protein sequence ID" value="RIH93725.1"/>
    <property type="molecule type" value="Genomic_DNA"/>
</dbReference>
<feature type="transmembrane region" description="Helical" evidence="7">
    <location>
        <begin position="24"/>
        <end position="48"/>
    </location>
</feature>
<dbReference type="PANTHER" id="PTHR23501">
    <property type="entry name" value="MAJOR FACILITATOR SUPERFAMILY"/>
    <property type="match status" value="1"/>
</dbReference>
<gene>
    <name evidence="9" type="primary">bmr3_1</name>
    <name evidence="9" type="ORF">Mgrana_00308</name>
</gene>
<dbReference type="PROSITE" id="PS50850">
    <property type="entry name" value="MFS"/>
    <property type="match status" value="1"/>
</dbReference>
<dbReference type="Gene3D" id="1.20.1720.10">
    <property type="entry name" value="Multidrug resistance protein D"/>
    <property type="match status" value="1"/>
</dbReference>
<dbReference type="Pfam" id="PF07690">
    <property type="entry name" value="MFS_1"/>
    <property type="match status" value="1"/>
</dbReference>
<dbReference type="PANTHER" id="PTHR23501:SF197">
    <property type="entry name" value="COMD"/>
    <property type="match status" value="1"/>
</dbReference>
<feature type="transmembrane region" description="Helical" evidence="7">
    <location>
        <begin position="280"/>
        <end position="302"/>
    </location>
</feature>
<feature type="transmembrane region" description="Helical" evidence="7">
    <location>
        <begin position="314"/>
        <end position="334"/>
    </location>
</feature>
<evidence type="ECO:0000256" key="4">
    <source>
        <dbReference type="ARBA" id="ARBA00022692"/>
    </source>
</evidence>
<comment type="subcellular location">
    <subcellularLocation>
        <location evidence="1">Cell membrane</location>
        <topology evidence="1">Multi-pass membrane protein</topology>
    </subcellularLocation>
</comment>
<accession>A0A399FD82</accession>
<organism evidence="9 10">
    <name type="scientific">Meiothermus granaticius NBRC 107808</name>
    <dbReference type="NCBI Taxonomy" id="1227551"/>
    <lineage>
        <taxon>Bacteria</taxon>
        <taxon>Thermotogati</taxon>
        <taxon>Deinococcota</taxon>
        <taxon>Deinococci</taxon>
        <taxon>Thermales</taxon>
        <taxon>Thermaceae</taxon>
        <taxon>Meiothermus</taxon>
    </lineage>
</organism>
<evidence type="ECO:0000256" key="2">
    <source>
        <dbReference type="ARBA" id="ARBA00022448"/>
    </source>
</evidence>
<dbReference type="InterPro" id="IPR005829">
    <property type="entry name" value="Sugar_transporter_CS"/>
</dbReference>
<feature type="transmembrane region" description="Helical" evidence="7">
    <location>
        <begin position="416"/>
        <end position="435"/>
    </location>
</feature>